<dbReference type="InterPro" id="IPR011047">
    <property type="entry name" value="Quinoprotein_ADH-like_sf"/>
</dbReference>
<name>A0A7X1SS39_9PROT</name>
<reference evidence="3 4" key="1">
    <citation type="submission" date="2019-10" db="EMBL/GenBank/DDBJ databases">
        <title>Gluconobacter aidae sp. nov., a novel species of acetic acid bacteria isolated in Thailand.</title>
        <authorList>
            <person name="Yukphan P."/>
            <person name="Charoenyingcharoen P."/>
            <person name="Malimas S."/>
            <person name="Muramatsu Y."/>
            <person name="Nakagawa Y."/>
            <person name="Tanasupawat S."/>
            <person name="Yamada Y."/>
        </authorList>
    </citation>
    <scope>NUCLEOTIDE SEQUENCE [LARGE SCALE GENOMIC DNA]</scope>
    <source>
        <strain evidence="3 4">AC10</strain>
    </source>
</reference>
<keyword evidence="4" id="KW-1185">Reference proteome</keyword>
<organism evidence="3 4">
    <name type="scientific">Gluconobacter aidae</name>
    <dbReference type="NCBI Taxonomy" id="2662454"/>
    <lineage>
        <taxon>Bacteria</taxon>
        <taxon>Pseudomonadati</taxon>
        <taxon>Pseudomonadota</taxon>
        <taxon>Alphaproteobacteria</taxon>
        <taxon>Acetobacterales</taxon>
        <taxon>Acetobacteraceae</taxon>
        <taxon>Gluconobacter</taxon>
    </lineage>
</organism>
<dbReference type="Pfam" id="PF01011">
    <property type="entry name" value="PQQ"/>
    <property type="match status" value="1"/>
</dbReference>
<evidence type="ECO:0000259" key="2">
    <source>
        <dbReference type="Pfam" id="PF01011"/>
    </source>
</evidence>
<evidence type="ECO:0000313" key="3">
    <source>
        <dbReference type="EMBL" id="MQR99893.1"/>
    </source>
</evidence>
<dbReference type="SUPFAM" id="SSF50998">
    <property type="entry name" value="Quinoprotein alcohol dehydrogenase-like"/>
    <property type="match status" value="1"/>
</dbReference>
<dbReference type="SMART" id="SM00564">
    <property type="entry name" value="PQQ"/>
    <property type="match status" value="1"/>
</dbReference>
<dbReference type="Gene3D" id="2.140.10.10">
    <property type="entry name" value="Quinoprotein alcohol dehydrogenase-like superfamily"/>
    <property type="match status" value="1"/>
</dbReference>
<feature type="domain" description="Pyrrolo-quinoline quinone repeat" evidence="2">
    <location>
        <begin position="24"/>
        <end position="179"/>
    </location>
</feature>
<proteinExistence type="predicted"/>
<dbReference type="InterPro" id="IPR002372">
    <property type="entry name" value="PQQ_rpt_dom"/>
</dbReference>
<comment type="caution">
    <text evidence="3">The sequence shown here is derived from an EMBL/GenBank/DDBJ whole genome shotgun (WGS) entry which is preliminary data.</text>
</comment>
<dbReference type="EMBL" id="WIPH01000037">
    <property type="protein sequence ID" value="MQR99893.1"/>
    <property type="molecule type" value="Genomic_DNA"/>
</dbReference>
<sequence>MSQSTHRKWNHRAALKTRGFSNPPSSIPFVQHLIPRGPNNPAEPGANLPAGSEKGVQPMFGTPFGVNLDIFLSPFGMPCMAPPWGYIAGIDLKTNKVVWQHRVGTTRDSSPVPIALKVGTPMLGGPLVTNGGVAFLTSTLDQYIRAFDVKTGKMLWQDRLPAGGQSNPMSYEVNGEQYIVTVDGGHQSFGTKMGDYIRAYKLQ</sequence>
<dbReference type="AlphaFoldDB" id="A0A7X1SS39"/>
<evidence type="ECO:0000313" key="4">
    <source>
        <dbReference type="Proteomes" id="UP000432209"/>
    </source>
</evidence>
<accession>A0A7X1SS39</accession>
<dbReference type="Proteomes" id="UP000432209">
    <property type="component" value="Unassembled WGS sequence"/>
</dbReference>
<feature type="compositionally biased region" description="Basic residues" evidence="1">
    <location>
        <begin position="1"/>
        <end position="15"/>
    </location>
</feature>
<dbReference type="InterPro" id="IPR018391">
    <property type="entry name" value="PQQ_b-propeller_rpt"/>
</dbReference>
<feature type="region of interest" description="Disordered" evidence="1">
    <location>
        <begin position="1"/>
        <end position="22"/>
    </location>
</feature>
<protein>
    <submittedName>
        <fullName evidence="3">PQQ-binding-like beta-propeller repeat protein</fullName>
    </submittedName>
</protein>
<gene>
    <name evidence="3" type="ORF">GFJ39_11975</name>
</gene>
<evidence type="ECO:0000256" key="1">
    <source>
        <dbReference type="SAM" id="MobiDB-lite"/>
    </source>
</evidence>